<evidence type="ECO:0000313" key="1">
    <source>
        <dbReference type="EMBL" id="TFK71305.1"/>
    </source>
</evidence>
<accession>A0ACD3AZR1</accession>
<gene>
    <name evidence="1" type="ORF">BDN72DRAFT_765271</name>
</gene>
<keyword evidence="2" id="KW-1185">Reference proteome</keyword>
<sequence length="517" mass="58726">MGVSFEDKGAQQVFQPSPKDSDFPPQWFEQPLDHFAKDPAEHKWHQRYWVNTRHYQPRLGAPVIVLDGGETSGEDRLPFLDTGIVDILAKATRGIGIVLEHRYYGESYAVANLTTDSLRWLNNAQAAADSANFMAKVVLDGVAEDITAPNTPWIYYGGSYAGARAAHMKVLYPELTYGAIASSAVTHAELTNWKYMDIIRRAADPTCSQHLINSVKTIDHILEKGYLKKTLKGLFGLADLEHDEDFVSVLESPLGSWQSRNWDPEVGSTRFEDFCEAINKPPYYLRDHSPLQHVPHDFPTLPYGHPAREAVLTGGLKLDWAVINYANYIKERYVSRCQDSIEECFGTYDDEAYQETGLDQDWRLWTFQYCTEWGYFTTAPPNRTHPTIVSRLLTLEYESKICQQAFPPGDSFIVPPLPNVTVVNELGDFDLAADYLAFIDGEVDPWRPDTPHSEDAWDREDTILRPFKVIPGGVHHWDENGLANVLDEPADIRKIHGEMVYFVNEWLSAWKPPSQRS</sequence>
<name>A0ACD3AZR1_9AGAR</name>
<protein>
    <submittedName>
        <fullName evidence="1">Uncharacterized protein</fullName>
    </submittedName>
</protein>
<reference evidence="1 2" key="1">
    <citation type="journal article" date="2019" name="Nat. Ecol. Evol.">
        <title>Megaphylogeny resolves global patterns of mushroom evolution.</title>
        <authorList>
            <person name="Varga T."/>
            <person name="Krizsan K."/>
            <person name="Foldi C."/>
            <person name="Dima B."/>
            <person name="Sanchez-Garcia M."/>
            <person name="Sanchez-Ramirez S."/>
            <person name="Szollosi G.J."/>
            <person name="Szarkandi J.G."/>
            <person name="Papp V."/>
            <person name="Albert L."/>
            <person name="Andreopoulos W."/>
            <person name="Angelini C."/>
            <person name="Antonin V."/>
            <person name="Barry K.W."/>
            <person name="Bougher N.L."/>
            <person name="Buchanan P."/>
            <person name="Buyck B."/>
            <person name="Bense V."/>
            <person name="Catcheside P."/>
            <person name="Chovatia M."/>
            <person name="Cooper J."/>
            <person name="Damon W."/>
            <person name="Desjardin D."/>
            <person name="Finy P."/>
            <person name="Geml J."/>
            <person name="Haridas S."/>
            <person name="Hughes K."/>
            <person name="Justo A."/>
            <person name="Karasinski D."/>
            <person name="Kautmanova I."/>
            <person name="Kiss B."/>
            <person name="Kocsube S."/>
            <person name="Kotiranta H."/>
            <person name="LaButti K.M."/>
            <person name="Lechner B.E."/>
            <person name="Liimatainen K."/>
            <person name="Lipzen A."/>
            <person name="Lukacs Z."/>
            <person name="Mihaltcheva S."/>
            <person name="Morgado L.N."/>
            <person name="Niskanen T."/>
            <person name="Noordeloos M.E."/>
            <person name="Ohm R.A."/>
            <person name="Ortiz-Santana B."/>
            <person name="Ovrebo C."/>
            <person name="Racz N."/>
            <person name="Riley R."/>
            <person name="Savchenko A."/>
            <person name="Shiryaev A."/>
            <person name="Soop K."/>
            <person name="Spirin V."/>
            <person name="Szebenyi C."/>
            <person name="Tomsovsky M."/>
            <person name="Tulloss R.E."/>
            <person name="Uehling J."/>
            <person name="Grigoriev I.V."/>
            <person name="Vagvolgyi C."/>
            <person name="Papp T."/>
            <person name="Martin F.M."/>
            <person name="Miettinen O."/>
            <person name="Hibbett D.S."/>
            <person name="Nagy L.G."/>
        </authorList>
    </citation>
    <scope>NUCLEOTIDE SEQUENCE [LARGE SCALE GENOMIC DNA]</scope>
    <source>
        <strain evidence="1 2">NL-1719</strain>
    </source>
</reference>
<dbReference type="EMBL" id="ML208300">
    <property type="protein sequence ID" value="TFK71305.1"/>
    <property type="molecule type" value="Genomic_DNA"/>
</dbReference>
<proteinExistence type="predicted"/>
<organism evidence="1 2">
    <name type="scientific">Pluteus cervinus</name>
    <dbReference type="NCBI Taxonomy" id="181527"/>
    <lineage>
        <taxon>Eukaryota</taxon>
        <taxon>Fungi</taxon>
        <taxon>Dikarya</taxon>
        <taxon>Basidiomycota</taxon>
        <taxon>Agaricomycotina</taxon>
        <taxon>Agaricomycetes</taxon>
        <taxon>Agaricomycetidae</taxon>
        <taxon>Agaricales</taxon>
        <taxon>Pluteineae</taxon>
        <taxon>Pluteaceae</taxon>
        <taxon>Pluteus</taxon>
    </lineage>
</organism>
<dbReference type="Proteomes" id="UP000308600">
    <property type="component" value="Unassembled WGS sequence"/>
</dbReference>
<evidence type="ECO:0000313" key="2">
    <source>
        <dbReference type="Proteomes" id="UP000308600"/>
    </source>
</evidence>